<protein>
    <submittedName>
        <fullName evidence="12">Transmembrane protein 43</fullName>
    </submittedName>
</protein>
<evidence type="ECO:0000256" key="2">
    <source>
        <dbReference type="ARBA" id="ARBA00004259"/>
    </source>
</evidence>
<dbReference type="PANTHER" id="PTHR13416">
    <property type="match status" value="1"/>
</dbReference>
<dbReference type="GO" id="GO:0005789">
    <property type="term" value="C:endoplasmic reticulum membrane"/>
    <property type="evidence" value="ECO:0007669"/>
    <property type="project" value="UniProtKB-SubCell"/>
</dbReference>
<comment type="subcellular location">
    <subcellularLocation>
        <location evidence="1">Endomembrane system</location>
        <topology evidence="1">Multi-pass membrane protein</topology>
    </subcellularLocation>
    <subcellularLocation>
        <location evidence="3">Endoplasmic reticulum membrane</location>
    </subcellularLocation>
    <subcellularLocation>
        <location evidence="2">Nucleus envelope</location>
    </subcellularLocation>
</comment>
<evidence type="ECO:0000313" key="12">
    <source>
        <dbReference type="EMBL" id="KAK1941732.1"/>
    </source>
</evidence>
<evidence type="ECO:0000256" key="11">
    <source>
        <dbReference type="SAM" id="SignalP"/>
    </source>
</evidence>
<organism evidence="12 13">
    <name type="scientific">Phytophthora citrophthora</name>
    <dbReference type="NCBI Taxonomy" id="4793"/>
    <lineage>
        <taxon>Eukaryota</taxon>
        <taxon>Sar</taxon>
        <taxon>Stramenopiles</taxon>
        <taxon>Oomycota</taxon>
        <taxon>Peronosporomycetes</taxon>
        <taxon>Peronosporales</taxon>
        <taxon>Peronosporaceae</taxon>
        <taxon>Phytophthora</taxon>
    </lineage>
</organism>
<keyword evidence="7 10" id="KW-1133">Transmembrane helix</keyword>
<feature type="transmembrane region" description="Helical" evidence="10">
    <location>
        <begin position="343"/>
        <end position="365"/>
    </location>
</feature>
<keyword evidence="13" id="KW-1185">Reference proteome</keyword>
<evidence type="ECO:0000313" key="13">
    <source>
        <dbReference type="Proteomes" id="UP001259832"/>
    </source>
</evidence>
<dbReference type="EMBL" id="JASMQC010000011">
    <property type="protein sequence ID" value="KAK1941732.1"/>
    <property type="molecule type" value="Genomic_DNA"/>
</dbReference>
<dbReference type="Proteomes" id="UP001259832">
    <property type="component" value="Unassembled WGS sequence"/>
</dbReference>
<reference evidence="12" key="1">
    <citation type="submission" date="2023-08" db="EMBL/GenBank/DDBJ databases">
        <title>Reference Genome Resource for the Citrus Pathogen Phytophthora citrophthora.</title>
        <authorList>
            <person name="Moller H."/>
            <person name="Coetzee B."/>
            <person name="Rose L.J."/>
            <person name="Van Niekerk J.M."/>
        </authorList>
    </citation>
    <scope>NUCLEOTIDE SEQUENCE</scope>
    <source>
        <strain evidence="12">STE-U-9442</strain>
    </source>
</reference>
<keyword evidence="9" id="KW-0539">Nucleus</keyword>
<feature type="transmembrane region" description="Helical" evidence="10">
    <location>
        <begin position="385"/>
        <end position="405"/>
    </location>
</feature>
<evidence type="ECO:0000256" key="6">
    <source>
        <dbReference type="ARBA" id="ARBA00022824"/>
    </source>
</evidence>
<sequence>MQKEVAIGSLLLLASVATTCVFESSLVRSVKSFEEGRSVVVSLSKPQISANTEDQLIHFSGLITVASEHDTDELQLRQSPFVLDSVFGIAVKGVRLHRHVEMLQWVETSHTSTNSNPEDEDRRFDDDRERIYMYDLRWKEDEIDSSAFNDISYRNPPAEAWMYKSMQIKAKNLVVGEFSLPDELVDQIQRRDPVHLDSANRRVMTTLLDRRQGNGWEAGSALANVTVEEDFFYLRNEMRESVLGDQRVYFEVTPNYPVTVCAKQKGSELVPFRSSTVDSLFLLEDGIVSADELFDKKTHTEVSKNRFFRLFAAVLGFMGFIVLRRPLIERYGSLVAGIQQHLLASSMSIALTFSVVGFHWILYRYIRHFDLVVARLLTIAVCRPLWALILWIGGWVPPLGLFIFFRSKLELKNQ</sequence>
<accession>A0AAD9GNA3</accession>
<evidence type="ECO:0000256" key="8">
    <source>
        <dbReference type="ARBA" id="ARBA00023136"/>
    </source>
</evidence>
<dbReference type="GO" id="GO:0071763">
    <property type="term" value="P:nuclear membrane organization"/>
    <property type="evidence" value="ECO:0007669"/>
    <property type="project" value="TreeGrafter"/>
</dbReference>
<feature type="signal peptide" evidence="11">
    <location>
        <begin position="1"/>
        <end position="32"/>
    </location>
</feature>
<gene>
    <name evidence="12" type="ORF">P3T76_006796</name>
</gene>
<evidence type="ECO:0000256" key="9">
    <source>
        <dbReference type="ARBA" id="ARBA00023242"/>
    </source>
</evidence>
<dbReference type="InterPro" id="IPR012430">
    <property type="entry name" value="TMEM43_fam"/>
</dbReference>
<keyword evidence="6" id="KW-0256">Endoplasmic reticulum</keyword>
<feature type="chain" id="PRO_5042149685" evidence="11">
    <location>
        <begin position="33"/>
        <end position="414"/>
    </location>
</feature>
<feature type="transmembrane region" description="Helical" evidence="10">
    <location>
        <begin position="307"/>
        <end position="323"/>
    </location>
</feature>
<evidence type="ECO:0000256" key="10">
    <source>
        <dbReference type="SAM" id="Phobius"/>
    </source>
</evidence>
<comment type="similarity">
    <text evidence="4">Belongs to the TMEM43 family.</text>
</comment>
<keyword evidence="11" id="KW-0732">Signal</keyword>
<evidence type="ECO:0000256" key="1">
    <source>
        <dbReference type="ARBA" id="ARBA00004127"/>
    </source>
</evidence>
<dbReference type="GO" id="GO:0006629">
    <property type="term" value="P:lipid metabolic process"/>
    <property type="evidence" value="ECO:0007669"/>
    <property type="project" value="TreeGrafter"/>
</dbReference>
<dbReference type="GO" id="GO:0005637">
    <property type="term" value="C:nuclear inner membrane"/>
    <property type="evidence" value="ECO:0007669"/>
    <property type="project" value="TreeGrafter"/>
</dbReference>
<evidence type="ECO:0000256" key="5">
    <source>
        <dbReference type="ARBA" id="ARBA00022692"/>
    </source>
</evidence>
<evidence type="ECO:0000256" key="7">
    <source>
        <dbReference type="ARBA" id="ARBA00022989"/>
    </source>
</evidence>
<dbReference type="Pfam" id="PF07787">
    <property type="entry name" value="TMEM43"/>
    <property type="match status" value="1"/>
</dbReference>
<dbReference type="PANTHER" id="PTHR13416:SF2">
    <property type="entry name" value="TRANSMEMBRANE PROTEIN 43"/>
    <property type="match status" value="1"/>
</dbReference>
<dbReference type="AlphaFoldDB" id="A0AAD9GNA3"/>
<name>A0AAD9GNA3_9STRA</name>
<keyword evidence="8 10" id="KW-0472">Membrane</keyword>
<evidence type="ECO:0000256" key="3">
    <source>
        <dbReference type="ARBA" id="ARBA00004586"/>
    </source>
</evidence>
<proteinExistence type="inferred from homology"/>
<evidence type="ECO:0000256" key="4">
    <source>
        <dbReference type="ARBA" id="ARBA00006627"/>
    </source>
</evidence>
<keyword evidence="5 10" id="KW-0812">Transmembrane</keyword>
<comment type="caution">
    <text evidence="12">The sequence shown here is derived from an EMBL/GenBank/DDBJ whole genome shotgun (WGS) entry which is preliminary data.</text>
</comment>